<evidence type="ECO:0000313" key="2">
    <source>
        <dbReference type="EMBL" id="SMD27058.1"/>
    </source>
</evidence>
<dbReference type="EMBL" id="FWXV01000019">
    <property type="protein sequence ID" value="SMD27058.1"/>
    <property type="molecule type" value="Genomic_DNA"/>
</dbReference>
<keyword evidence="3" id="KW-1185">Reference proteome</keyword>
<dbReference type="Pfam" id="PF19811">
    <property type="entry name" value="DUF6294"/>
    <property type="match status" value="1"/>
</dbReference>
<dbReference type="RefSeq" id="WP_407657187.1">
    <property type="nucleotide sequence ID" value="NZ_FWXV01000019.1"/>
</dbReference>
<protein>
    <recommendedName>
        <fullName evidence="1">DUF6294 domain-containing protein</fullName>
    </recommendedName>
</protein>
<evidence type="ECO:0000259" key="1">
    <source>
        <dbReference type="Pfam" id="PF19811"/>
    </source>
</evidence>
<dbReference type="InterPro" id="IPR046261">
    <property type="entry name" value="DUF6294"/>
</dbReference>
<organism evidence="2 3">
    <name type="scientific">Kibdelosporangium aridum</name>
    <dbReference type="NCBI Taxonomy" id="2030"/>
    <lineage>
        <taxon>Bacteria</taxon>
        <taxon>Bacillati</taxon>
        <taxon>Actinomycetota</taxon>
        <taxon>Actinomycetes</taxon>
        <taxon>Pseudonocardiales</taxon>
        <taxon>Pseudonocardiaceae</taxon>
        <taxon>Kibdelosporangium</taxon>
    </lineage>
</organism>
<evidence type="ECO:0000313" key="3">
    <source>
        <dbReference type="Proteomes" id="UP000192674"/>
    </source>
</evidence>
<name>A0A1Y5Y862_KIBAR</name>
<reference evidence="2 3" key="1">
    <citation type="submission" date="2017-04" db="EMBL/GenBank/DDBJ databases">
        <authorList>
            <person name="Afonso C.L."/>
            <person name="Miller P.J."/>
            <person name="Scott M.A."/>
            <person name="Spackman E."/>
            <person name="Goraichik I."/>
            <person name="Dimitrov K.M."/>
            <person name="Suarez D.L."/>
            <person name="Swayne D.E."/>
        </authorList>
    </citation>
    <scope>NUCLEOTIDE SEQUENCE [LARGE SCALE GENOMIC DNA]</scope>
    <source>
        <strain evidence="2 3">DSM 43828</strain>
    </source>
</reference>
<gene>
    <name evidence="2" type="ORF">SAMN05661093_10655</name>
</gene>
<dbReference type="Proteomes" id="UP000192674">
    <property type="component" value="Unassembled WGS sequence"/>
</dbReference>
<dbReference type="AlphaFoldDB" id="A0A1Y5Y862"/>
<proteinExistence type="predicted"/>
<accession>A0A1Y5Y862</accession>
<sequence length="89" mass="10157">MDRAKWTLNRDGSAVFEAIIVSSSSDDAWLMWVNTLDSAGIVLGPVHHGGDPKFVRGTVKNEWHWWFDSGTFDSRLFDRINSMRMTSHC</sequence>
<feature type="domain" description="DUF6294" evidence="1">
    <location>
        <begin position="5"/>
        <end position="89"/>
    </location>
</feature>